<dbReference type="OrthoDB" id="8094158at2"/>
<reference evidence="2 3" key="1">
    <citation type="submission" date="2017-03" db="EMBL/GenBank/DDBJ databases">
        <title>Genome sequence of Geothermobacter sp. EPR-M, Deep-Sea Iron Reducer.</title>
        <authorList>
            <person name="Tully B."/>
            <person name="Savalia P."/>
            <person name="Abuyen K."/>
            <person name="Baughan C."/>
            <person name="Romero E."/>
            <person name="Ronkowski C."/>
            <person name="Torres B."/>
            <person name="Tremblay J."/>
            <person name="Trujillo A."/>
            <person name="Tyler M."/>
            <person name="Perez-Rodriguez I."/>
            <person name="Amend J."/>
        </authorList>
    </citation>
    <scope>NUCLEOTIDE SEQUENCE [LARGE SCALE GENOMIC DNA]</scope>
    <source>
        <strain evidence="2 3">EPR-M</strain>
    </source>
</reference>
<proteinExistence type="predicted"/>
<dbReference type="AlphaFoldDB" id="A0A1X0XJW8"/>
<dbReference type="EMBL" id="NAAD01000041">
    <property type="protein sequence ID" value="ORJ53222.1"/>
    <property type="molecule type" value="Genomic_DNA"/>
</dbReference>
<dbReference type="GO" id="GO:0003700">
    <property type="term" value="F:DNA-binding transcription factor activity"/>
    <property type="evidence" value="ECO:0007669"/>
    <property type="project" value="InterPro"/>
</dbReference>
<name>A0A1X0XJW8_9BACT</name>
<dbReference type="InterPro" id="IPR036388">
    <property type="entry name" value="WH-like_DNA-bd_sf"/>
</dbReference>
<comment type="caution">
    <text evidence="2">The sequence shown here is derived from an EMBL/GenBank/DDBJ whole genome shotgun (WGS) entry which is preliminary data.</text>
</comment>
<dbReference type="Pfam" id="PF12802">
    <property type="entry name" value="MarR_2"/>
    <property type="match status" value="1"/>
</dbReference>
<organism evidence="2 3">
    <name type="scientific">Geothermobacter hydrogeniphilus</name>
    <dbReference type="NCBI Taxonomy" id="1969733"/>
    <lineage>
        <taxon>Bacteria</taxon>
        <taxon>Pseudomonadati</taxon>
        <taxon>Thermodesulfobacteriota</taxon>
        <taxon>Desulfuromonadia</taxon>
        <taxon>Desulfuromonadales</taxon>
        <taxon>Geothermobacteraceae</taxon>
        <taxon>Geothermobacter</taxon>
    </lineage>
</organism>
<dbReference type="STRING" id="1969733.B5V00_16490"/>
<accession>A0A1X0XJW8</accession>
<dbReference type="InterPro" id="IPR000835">
    <property type="entry name" value="HTH_MarR-typ"/>
</dbReference>
<evidence type="ECO:0000259" key="1">
    <source>
        <dbReference type="Pfam" id="PF12802"/>
    </source>
</evidence>
<feature type="domain" description="HTH marR-type" evidence="1">
    <location>
        <begin position="22"/>
        <end position="62"/>
    </location>
</feature>
<dbReference type="Proteomes" id="UP000193136">
    <property type="component" value="Unassembled WGS sequence"/>
</dbReference>
<dbReference type="SUPFAM" id="SSF46785">
    <property type="entry name" value="Winged helix' DNA-binding domain"/>
    <property type="match status" value="1"/>
</dbReference>
<protein>
    <recommendedName>
        <fullName evidence="1">HTH marR-type domain-containing protein</fullName>
    </recommendedName>
</protein>
<gene>
    <name evidence="2" type="ORF">B5V00_16490</name>
</gene>
<dbReference type="InterPro" id="IPR036390">
    <property type="entry name" value="WH_DNA-bd_sf"/>
</dbReference>
<keyword evidence="3" id="KW-1185">Reference proteome</keyword>
<dbReference type="Gene3D" id="1.10.10.10">
    <property type="entry name" value="Winged helix-like DNA-binding domain superfamily/Winged helix DNA-binding domain"/>
    <property type="match status" value="1"/>
</dbReference>
<evidence type="ECO:0000313" key="2">
    <source>
        <dbReference type="EMBL" id="ORJ53222.1"/>
    </source>
</evidence>
<evidence type="ECO:0000313" key="3">
    <source>
        <dbReference type="Proteomes" id="UP000193136"/>
    </source>
</evidence>
<sequence length="139" mass="15321">MSDISRMFAAIEFLRRRLSKAMPSQHFSLLLAVAENPGITMPELCRLLDMPQGTVSRNVKVLSHYVERGDDAVLRPRGHGLLRTQPDRENPLALAVFLTGKGEALVEEVNRILHSGQGSHGSYRSVAGRYVAQAGGMMH</sequence>
<dbReference type="RefSeq" id="WP_085011907.1">
    <property type="nucleotide sequence ID" value="NZ_NAAD01000041.1"/>
</dbReference>